<feature type="binding site" evidence="9">
    <location>
        <position position="310"/>
    </location>
    <ligand>
        <name>DNA</name>
        <dbReference type="ChEBI" id="CHEBI:16991"/>
    </ligand>
</feature>
<feature type="binding site" evidence="9">
    <location>
        <position position="63"/>
    </location>
    <ligand>
        <name>ATP</name>
        <dbReference type="ChEBI" id="CHEBI:30616"/>
    </ligand>
</feature>
<dbReference type="NCBIfam" id="NF000868">
    <property type="entry name" value="PRK00080.1"/>
    <property type="match status" value="1"/>
</dbReference>
<feature type="binding site" evidence="9">
    <location>
        <position position="62"/>
    </location>
    <ligand>
        <name>ATP</name>
        <dbReference type="ChEBI" id="CHEBI:30616"/>
    </ligand>
</feature>
<feature type="binding site" evidence="9">
    <location>
        <position position="305"/>
    </location>
    <ligand>
        <name>DNA</name>
        <dbReference type="ChEBI" id="CHEBI:16991"/>
    </ligand>
</feature>
<dbReference type="SUPFAM" id="SSF46785">
    <property type="entry name" value="Winged helix' DNA-binding domain"/>
    <property type="match status" value="1"/>
</dbReference>
<keyword evidence="5 9" id="KW-0067">ATP-binding</keyword>
<proteinExistence type="inferred from homology"/>
<evidence type="ECO:0000256" key="3">
    <source>
        <dbReference type="ARBA" id="ARBA00022763"/>
    </source>
</evidence>
<dbReference type="Pfam" id="PF17864">
    <property type="entry name" value="AAA_lid_4"/>
    <property type="match status" value="1"/>
</dbReference>
<feature type="region of interest" description="Head domain (RuvB-H)" evidence="9">
    <location>
        <begin position="250"/>
        <end position="342"/>
    </location>
</feature>
<comment type="domain">
    <text evidence="9">Has 3 domains, the large (RuvB-L) and small ATPase (RuvB-S) domains and the C-terminal head (RuvB-H) domain. The head domain binds DNA, while the ATPase domains jointly bind ATP, ADP or are empty depending on the state of the subunit in the translocation cycle. During a single DNA translocation step the structure of each domain remains the same, but their relative positions change.</text>
</comment>
<comment type="caution">
    <text evidence="11">The sequence shown here is derived from an EMBL/GenBank/DDBJ whole genome shotgun (WGS) entry which is preliminary data.</text>
</comment>
<dbReference type="Gene3D" id="1.10.10.10">
    <property type="entry name" value="Winged helix-like DNA-binding domain superfamily/Winged helix DNA-binding domain"/>
    <property type="match status" value="1"/>
</dbReference>
<dbReference type="EMBL" id="DVNF01000175">
    <property type="protein sequence ID" value="HIU60926.1"/>
    <property type="molecule type" value="Genomic_DNA"/>
</dbReference>
<dbReference type="GO" id="GO:0006310">
    <property type="term" value="P:DNA recombination"/>
    <property type="evidence" value="ECO:0007669"/>
    <property type="project" value="UniProtKB-UniRule"/>
</dbReference>
<feature type="binding site" evidence="9">
    <location>
        <begin position="124"/>
        <end position="126"/>
    </location>
    <ligand>
        <name>ATP</name>
        <dbReference type="ChEBI" id="CHEBI:30616"/>
    </ligand>
</feature>
<protein>
    <recommendedName>
        <fullName evidence="9">Holliday junction branch migration complex subunit RuvB</fullName>
        <ecNumber evidence="9">3.6.4.-</ecNumber>
    </recommendedName>
</protein>
<reference evidence="11" key="2">
    <citation type="journal article" date="2021" name="PeerJ">
        <title>Extensive microbial diversity within the chicken gut microbiome revealed by metagenomics and culture.</title>
        <authorList>
            <person name="Gilroy R."/>
            <person name="Ravi A."/>
            <person name="Getino M."/>
            <person name="Pursley I."/>
            <person name="Horton D.L."/>
            <person name="Alikhan N.F."/>
            <person name="Baker D."/>
            <person name="Gharbi K."/>
            <person name="Hall N."/>
            <person name="Watson M."/>
            <person name="Adriaenssens E.M."/>
            <person name="Foster-Nyarko E."/>
            <person name="Jarju S."/>
            <person name="Secka A."/>
            <person name="Antonio M."/>
            <person name="Oren A."/>
            <person name="Chaudhuri R.R."/>
            <person name="La Ragione R."/>
            <person name="Hildebrand F."/>
            <person name="Pallen M.J."/>
        </authorList>
    </citation>
    <scope>NUCLEOTIDE SEQUENCE</scope>
    <source>
        <strain evidence="11">18911</strain>
    </source>
</reference>
<dbReference type="Gene3D" id="3.40.50.300">
    <property type="entry name" value="P-loop containing nucleotide triphosphate hydrolases"/>
    <property type="match status" value="1"/>
</dbReference>
<comment type="subunit">
    <text evidence="9">Homohexamer. Forms an RuvA(8)-RuvB(12)-Holliday junction (HJ) complex. HJ DNA is sandwiched between 2 RuvA tetramers; dsDNA enters through RuvA and exits via RuvB. An RuvB hexamer assembles on each DNA strand where it exits the tetramer. Each RuvB hexamer is contacted by two RuvA subunits (via domain III) on 2 adjacent RuvB subunits; this complex drives branch migration. In the full resolvosome a probable DNA-RuvA(4)-RuvB(12)-RuvC(2) complex forms which resolves the HJ.</text>
</comment>
<dbReference type="InterPro" id="IPR027417">
    <property type="entry name" value="P-loop_NTPase"/>
</dbReference>
<dbReference type="GO" id="GO:0005524">
    <property type="term" value="F:ATP binding"/>
    <property type="evidence" value="ECO:0007669"/>
    <property type="project" value="UniProtKB-UniRule"/>
</dbReference>
<evidence type="ECO:0000256" key="2">
    <source>
        <dbReference type="ARBA" id="ARBA00022741"/>
    </source>
</evidence>
<keyword evidence="1 9" id="KW-0963">Cytoplasm</keyword>
<dbReference type="Pfam" id="PF05491">
    <property type="entry name" value="WHD_RuvB"/>
    <property type="match status" value="1"/>
</dbReference>
<dbReference type="NCBIfam" id="TIGR00635">
    <property type="entry name" value="ruvB"/>
    <property type="match status" value="1"/>
</dbReference>
<feature type="binding site" evidence="9">
    <location>
        <position position="214"/>
    </location>
    <ligand>
        <name>ATP</name>
        <dbReference type="ChEBI" id="CHEBI:30616"/>
    </ligand>
</feature>
<feature type="binding site" evidence="9">
    <location>
        <position position="16"/>
    </location>
    <ligand>
        <name>ATP</name>
        <dbReference type="ChEBI" id="CHEBI:30616"/>
    </ligand>
</feature>
<evidence type="ECO:0000256" key="8">
    <source>
        <dbReference type="ARBA" id="ARBA00023204"/>
    </source>
</evidence>
<name>A0A9D1MIL1_9FIRM</name>
<comment type="catalytic activity">
    <reaction evidence="9">
        <text>ATP + H2O = ADP + phosphate + H(+)</text>
        <dbReference type="Rhea" id="RHEA:13065"/>
        <dbReference type="ChEBI" id="CHEBI:15377"/>
        <dbReference type="ChEBI" id="CHEBI:15378"/>
        <dbReference type="ChEBI" id="CHEBI:30616"/>
        <dbReference type="ChEBI" id="CHEBI:43474"/>
        <dbReference type="ChEBI" id="CHEBI:456216"/>
    </reaction>
</comment>
<dbReference type="GO" id="GO:0000400">
    <property type="term" value="F:four-way junction DNA binding"/>
    <property type="evidence" value="ECO:0007669"/>
    <property type="project" value="UniProtKB-UniRule"/>
</dbReference>
<dbReference type="AlphaFoldDB" id="A0A9D1MIL1"/>
<dbReference type="InterPro" id="IPR008824">
    <property type="entry name" value="RuvB-like_N"/>
</dbReference>
<evidence type="ECO:0000256" key="9">
    <source>
        <dbReference type="HAMAP-Rule" id="MF_00016"/>
    </source>
</evidence>
<dbReference type="GO" id="GO:0016787">
    <property type="term" value="F:hydrolase activity"/>
    <property type="evidence" value="ECO:0007669"/>
    <property type="project" value="UniProtKB-KW"/>
</dbReference>
<feature type="domain" description="AAA+ ATPase" evidence="10">
    <location>
        <begin position="47"/>
        <end position="178"/>
    </location>
</feature>
<evidence type="ECO:0000259" key="10">
    <source>
        <dbReference type="SMART" id="SM00382"/>
    </source>
</evidence>
<dbReference type="HAMAP" id="MF_00016">
    <property type="entry name" value="DNA_HJ_migration_RuvB"/>
    <property type="match status" value="1"/>
</dbReference>
<dbReference type="SUPFAM" id="SSF52540">
    <property type="entry name" value="P-loop containing nucleoside triphosphate hydrolases"/>
    <property type="match status" value="1"/>
</dbReference>
<feature type="binding site" evidence="9">
    <location>
        <position position="58"/>
    </location>
    <ligand>
        <name>ATP</name>
        <dbReference type="ChEBI" id="CHEBI:30616"/>
    </ligand>
</feature>
<sequence length="342" mass="38151">MTDGELLPTDENENILRPTTLDEYVGQDKIKENLRVFIHGAKARGEALDHVLLYGPPGLGKTTLSKIIANEMGVEIKSTSGPAIERSADLAANLTSLTTNSVLFIDEIHRLNHTSEELLYPAMEDFNVDFMLGQGPSARSIKLKLQPFTLVGATTKAGNISAPLRDRFGIICRLELYTPKELGRIVRRSASILNVDIEDAASVEIASRSRGTPRIANRLLKRVRDFAQYENSSVNLRIAKQALDRLEVDSLGLDNVDRNILLTIIDKFDGGPVGLDTLAAATGEESTTIEDVYEPYLMQLGFIQRTPRGRICLRRAYEHLKIPYVVERTNLFNWKEESKDDE</sequence>
<dbReference type="InterPro" id="IPR036390">
    <property type="entry name" value="WH_DNA-bd_sf"/>
</dbReference>
<dbReference type="SMART" id="SM00382">
    <property type="entry name" value="AAA"/>
    <property type="match status" value="1"/>
</dbReference>
<organism evidence="11 12">
    <name type="scientific">Candidatus Stercoripulliclostridium merdigallinarum</name>
    <dbReference type="NCBI Taxonomy" id="2840951"/>
    <lineage>
        <taxon>Bacteria</taxon>
        <taxon>Bacillati</taxon>
        <taxon>Bacillota</taxon>
        <taxon>Clostridia</taxon>
        <taxon>Eubacteriales</taxon>
        <taxon>Candidatus Stercoripulliclostridium</taxon>
    </lineage>
</organism>
<dbReference type="PANTHER" id="PTHR42848">
    <property type="match status" value="1"/>
</dbReference>
<dbReference type="InterPro" id="IPR041445">
    <property type="entry name" value="AAA_lid_4"/>
</dbReference>
<evidence type="ECO:0000256" key="7">
    <source>
        <dbReference type="ARBA" id="ARBA00023172"/>
    </source>
</evidence>
<feature type="binding site" evidence="9">
    <location>
        <position position="17"/>
    </location>
    <ligand>
        <name>ATP</name>
        <dbReference type="ChEBI" id="CHEBI:30616"/>
    </ligand>
</feature>
<reference evidence="11" key="1">
    <citation type="submission" date="2020-10" db="EMBL/GenBank/DDBJ databases">
        <authorList>
            <person name="Gilroy R."/>
        </authorList>
    </citation>
    <scope>NUCLEOTIDE SEQUENCE</scope>
    <source>
        <strain evidence="11">18911</strain>
    </source>
</reference>
<comment type="similarity">
    <text evidence="9">Belongs to the RuvB family.</text>
</comment>
<comment type="function">
    <text evidence="9">The RuvA-RuvB-RuvC complex processes Holliday junction (HJ) DNA during genetic recombination and DNA repair, while the RuvA-RuvB complex plays an important role in the rescue of blocked DNA replication forks via replication fork reversal (RFR). RuvA specifically binds to HJ cruciform DNA, conferring on it an open structure. The RuvB hexamer acts as an ATP-dependent pump, pulling dsDNA into and through the RuvAB complex. RuvB forms 2 homohexamers on either side of HJ DNA bound by 1 or 2 RuvA tetramers; 4 subunits per hexamer contact DNA at a time. Coordinated motions by a converter formed by DNA-disengaged RuvB subunits stimulates ATP hydrolysis and nucleotide exchange. Immobilization of the converter enables RuvB to convert the ATP-contained energy into a lever motion, pulling 2 nucleotides of DNA out of the RuvA tetramer per ATP hydrolyzed, thus driving DNA branch migration. The RuvB motors rotate together with the DNA substrate, which together with the progressing nucleotide cycle form the mechanistic basis for DNA recombination by continuous HJ branch migration. Branch migration allows RuvC to scan DNA until it finds its consensus sequence, where it cleaves and resolves cruciform DNA.</text>
</comment>
<dbReference type="EC" id="3.6.4.-" evidence="9"/>
<keyword evidence="8 9" id="KW-0234">DNA repair</keyword>
<dbReference type="Gene3D" id="1.10.8.60">
    <property type="match status" value="1"/>
</dbReference>
<keyword evidence="7 9" id="KW-0233">DNA recombination</keyword>
<dbReference type="GO" id="GO:0048476">
    <property type="term" value="C:Holliday junction resolvase complex"/>
    <property type="evidence" value="ECO:0007669"/>
    <property type="project" value="UniProtKB-UniRule"/>
</dbReference>
<dbReference type="GO" id="GO:0009378">
    <property type="term" value="F:four-way junction helicase activity"/>
    <property type="evidence" value="ECO:0007669"/>
    <property type="project" value="InterPro"/>
</dbReference>
<keyword evidence="3 9" id="KW-0227">DNA damage</keyword>
<feature type="binding site" evidence="9">
    <location>
        <position position="177"/>
    </location>
    <ligand>
        <name>ATP</name>
        <dbReference type="ChEBI" id="CHEBI:30616"/>
    </ligand>
</feature>
<evidence type="ECO:0000313" key="12">
    <source>
        <dbReference type="Proteomes" id="UP000824094"/>
    </source>
</evidence>
<feature type="binding site" evidence="9">
    <location>
        <position position="61"/>
    </location>
    <ligand>
        <name>ATP</name>
        <dbReference type="ChEBI" id="CHEBI:30616"/>
    </ligand>
</feature>
<dbReference type="PANTHER" id="PTHR42848:SF1">
    <property type="entry name" value="HOLLIDAY JUNCTION BRANCH MIGRATION COMPLEX SUBUNIT RUVB"/>
    <property type="match status" value="1"/>
</dbReference>
<dbReference type="GO" id="GO:0005737">
    <property type="term" value="C:cytoplasm"/>
    <property type="evidence" value="ECO:0007669"/>
    <property type="project" value="UniProtKB-SubCell"/>
</dbReference>
<dbReference type="InterPro" id="IPR003593">
    <property type="entry name" value="AAA+_ATPase"/>
</dbReference>
<gene>
    <name evidence="9 11" type="primary">ruvB</name>
    <name evidence="11" type="ORF">IAB05_06005</name>
</gene>
<dbReference type="CDD" id="cd00009">
    <property type="entry name" value="AAA"/>
    <property type="match status" value="1"/>
</dbReference>
<dbReference type="InterPro" id="IPR004605">
    <property type="entry name" value="DNA_helicase_Holl-junc_RuvB"/>
</dbReference>
<evidence type="ECO:0000256" key="1">
    <source>
        <dbReference type="ARBA" id="ARBA00022490"/>
    </source>
</evidence>
<dbReference type="Pfam" id="PF05496">
    <property type="entry name" value="RuvB_N"/>
    <property type="match status" value="1"/>
</dbReference>
<dbReference type="Proteomes" id="UP000824094">
    <property type="component" value="Unassembled WGS sequence"/>
</dbReference>
<comment type="subcellular location">
    <subcellularLocation>
        <location evidence="9">Cytoplasm</location>
    </subcellularLocation>
</comment>
<dbReference type="InterPro" id="IPR008823">
    <property type="entry name" value="RuvB_wg_C"/>
</dbReference>
<evidence type="ECO:0000256" key="4">
    <source>
        <dbReference type="ARBA" id="ARBA00022801"/>
    </source>
</evidence>
<keyword evidence="2 9" id="KW-0547">Nucleotide-binding</keyword>
<dbReference type="InterPro" id="IPR036388">
    <property type="entry name" value="WH-like_DNA-bd_sf"/>
</dbReference>
<evidence type="ECO:0000256" key="5">
    <source>
        <dbReference type="ARBA" id="ARBA00022840"/>
    </source>
</evidence>
<keyword evidence="11" id="KW-0347">Helicase</keyword>
<dbReference type="GO" id="GO:0006281">
    <property type="term" value="P:DNA repair"/>
    <property type="evidence" value="ECO:0007669"/>
    <property type="project" value="UniProtKB-UniRule"/>
</dbReference>
<comment type="caution">
    <text evidence="9">Lacks conserved residue(s) required for the propagation of feature annotation.</text>
</comment>
<feature type="binding site" evidence="9">
    <location>
        <position position="167"/>
    </location>
    <ligand>
        <name>ATP</name>
        <dbReference type="ChEBI" id="CHEBI:30616"/>
    </ligand>
</feature>
<accession>A0A9D1MIL1</accession>
<feature type="binding site" evidence="9">
    <location>
        <position position="62"/>
    </location>
    <ligand>
        <name>Mg(2+)</name>
        <dbReference type="ChEBI" id="CHEBI:18420"/>
    </ligand>
</feature>
<keyword evidence="4 9" id="KW-0378">Hydrolase</keyword>
<keyword evidence="6 9" id="KW-0238">DNA-binding</keyword>
<evidence type="ECO:0000256" key="6">
    <source>
        <dbReference type="ARBA" id="ARBA00023125"/>
    </source>
</evidence>
<evidence type="ECO:0000313" key="11">
    <source>
        <dbReference type="EMBL" id="HIU60926.1"/>
    </source>
</evidence>